<dbReference type="AlphaFoldDB" id="A0A497ELF2"/>
<comment type="caution">
    <text evidence="2">The sequence shown here is derived from an EMBL/GenBank/DDBJ whole genome shotgun (WGS) entry which is preliminary data.</text>
</comment>
<dbReference type="SUPFAM" id="SSF52402">
    <property type="entry name" value="Adenine nucleotide alpha hydrolases-like"/>
    <property type="match status" value="1"/>
</dbReference>
<evidence type="ECO:0000259" key="1">
    <source>
        <dbReference type="Pfam" id="PF01507"/>
    </source>
</evidence>
<evidence type="ECO:0000313" key="3">
    <source>
        <dbReference type="Proteomes" id="UP000278475"/>
    </source>
</evidence>
<dbReference type="PANTHER" id="PTHR43196">
    <property type="entry name" value="SULFATE ADENYLYLTRANSFERASE SUBUNIT 2"/>
    <property type="match status" value="1"/>
</dbReference>
<dbReference type="GO" id="GO:0003824">
    <property type="term" value="F:catalytic activity"/>
    <property type="evidence" value="ECO:0007669"/>
    <property type="project" value="InterPro"/>
</dbReference>
<dbReference type="InterPro" id="IPR002500">
    <property type="entry name" value="PAPS_reduct_dom"/>
</dbReference>
<dbReference type="Gene3D" id="3.40.50.620">
    <property type="entry name" value="HUPs"/>
    <property type="match status" value="1"/>
</dbReference>
<dbReference type="InterPro" id="IPR014729">
    <property type="entry name" value="Rossmann-like_a/b/a_fold"/>
</dbReference>
<dbReference type="PANTHER" id="PTHR43196:SF2">
    <property type="entry name" value="PHOSPHOADENOSINE PHOSPHOSULFATE REDUCTASE"/>
    <property type="match status" value="1"/>
</dbReference>
<dbReference type="Proteomes" id="UP000278475">
    <property type="component" value="Unassembled WGS sequence"/>
</dbReference>
<proteinExistence type="predicted"/>
<organism evidence="2 3">
    <name type="scientific">Thermoproteota archaeon</name>
    <dbReference type="NCBI Taxonomy" id="2056631"/>
    <lineage>
        <taxon>Archaea</taxon>
        <taxon>Thermoproteota</taxon>
    </lineage>
</organism>
<gene>
    <name evidence="2" type="ORF">DRJ31_10755</name>
</gene>
<dbReference type="Pfam" id="PF01507">
    <property type="entry name" value="PAPS_reduct"/>
    <property type="match status" value="1"/>
</dbReference>
<accession>A0A497ELF2</accession>
<reference evidence="2 3" key="1">
    <citation type="submission" date="2018-06" db="EMBL/GenBank/DDBJ databases">
        <title>Extensive metabolic versatility and redundancy in microbially diverse, dynamic hydrothermal sediments.</title>
        <authorList>
            <person name="Dombrowski N."/>
            <person name="Teske A."/>
            <person name="Baker B.J."/>
        </authorList>
    </citation>
    <scope>NUCLEOTIDE SEQUENCE [LARGE SCALE GENOMIC DNA]</scope>
    <source>
        <strain evidence="2">B66_G16</strain>
    </source>
</reference>
<sequence length="386" mass="44024">MEPYPIISLNGCLTGLLSSSTEFTEVSWVSGGRRVYMWLDKHAGVDVTSYVFGDVLRVRDAQVDLKKWLEKMPVVLGYTLEGLESYVKLLAEAVRDKLGGKRVVLSYSGGKDSSAALVILDKLMEYLSFKLHVVYVHMPFLEPLDNVKFVESVSRKLGLDIEVLSPPKKLVAEKLLEEGLPYRRARWCTYLKVRKVREAKKSLRADFEAYGDRLIEAKKRLRRLIKPALSKAFLSGKKFRPTFMLTLLDVVELCKQYGLVHPDYLKGLPRVSCSLCPYKALHEFSITPGVEDPGFIEEVLRRSYAKWYEGKVDYDKFLEQELWRYTPTVAKMFCRAKEKLKEVEGEVVEAAKIHELYSSIWRGAPRGIPKLSLEDVIQVAKASVVS</sequence>
<feature type="domain" description="Phosphoadenosine phosphosulphate reductase" evidence="1">
    <location>
        <begin position="103"/>
        <end position="277"/>
    </location>
</feature>
<dbReference type="EMBL" id="QMQV01000226">
    <property type="protein sequence ID" value="RLE45830.1"/>
    <property type="molecule type" value="Genomic_DNA"/>
</dbReference>
<evidence type="ECO:0000313" key="2">
    <source>
        <dbReference type="EMBL" id="RLE45830.1"/>
    </source>
</evidence>
<protein>
    <recommendedName>
        <fullName evidence="1">Phosphoadenosine phosphosulphate reductase domain-containing protein</fullName>
    </recommendedName>
</protein>
<name>A0A497ELF2_9CREN</name>
<dbReference type="InterPro" id="IPR050128">
    <property type="entry name" value="Sulfate_adenylyltrnsfr_sub2"/>
</dbReference>